<sequence length="103" mass="11410">MHCVADFCVIPMSTPSASVSEYIAEAQRVLQKTGLKFQMHSYGTGLEGEWSEVMEAIGKVHERLHELGVPRCATDIRIGTRTDKHGTMEHKVKAVEDILAKDA</sequence>
<dbReference type="Pfam" id="PF01910">
    <property type="entry name" value="Thiamine_BP"/>
    <property type="match status" value="1"/>
</dbReference>
<dbReference type="InterPro" id="IPR051614">
    <property type="entry name" value="UPF0045_domain"/>
</dbReference>
<dbReference type="Gene3D" id="3.30.70.930">
    <property type="match status" value="1"/>
</dbReference>
<evidence type="ECO:0000259" key="2">
    <source>
        <dbReference type="Pfam" id="PF01910"/>
    </source>
</evidence>
<evidence type="ECO:0000256" key="1">
    <source>
        <dbReference type="ARBA" id="ARBA00010272"/>
    </source>
</evidence>
<keyword evidence="4" id="KW-1185">Reference proteome</keyword>
<dbReference type="RefSeq" id="XP_040725876.1">
    <property type="nucleotide sequence ID" value="XM_040866918.1"/>
</dbReference>
<reference evidence="3 4" key="1">
    <citation type="submission" date="2016-07" db="EMBL/GenBank/DDBJ databases">
        <title>Pervasive Adenine N6-methylation of Active Genes in Fungi.</title>
        <authorList>
            <consortium name="DOE Joint Genome Institute"/>
            <person name="Mondo S.J."/>
            <person name="Dannebaum R.O."/>
            <person name="Kuo R.C."/>
            <person name="Labutti K."/>
            <person name="Haridas S."/>
            <person name="Kuo A."/>
            <person name="Salamov A."/>
            <person name="Ahrendt S.R."/>
            <person name="Lipzen A."/>
            <person name="Sullivan W."/>
            <person name="Andreopoulos W.B."/>
            <person name="Clum A."/>
            <person name="Lindquist E."/>
            <person name="Daum C."/>
            <person name="Ramamoorthy G.K."/>
            <person name="Gryganskyi A."/>
            <person name="Culley D."/>
            <person name="Magnuson J.K."/>
            <person name="James T.Y."/>
            <person name="O'Malley M.A."/>
            <person name="Stajich J.E."/>
            <person name="Spatafora J.W."/>
            <person name="Visel A."/>
            <person name="Grigoriev I.V."/>
        </authorList>
    </citation>
    <scope>NUCLEOTIDE SEQUENCE [LARGE SCALE GENOMIC DNA]</scope>
    <source>
        <strain evidence="3 4">12-1054</strain>
    </source>
</reference>
<comment type="caution">
    <text evidence="3">The sequence shown here is derived from an EMBL/GenBank/DDBJ whole genome shotgun (WGS) entry which is preliminary data.</text>
</comment>
<evidence type="ECO:0000313" key="4">
    <source>
        <dbReference type="Proteomes" id="UP000193685"/>
    </source>
</evidence>
<evidence type="ECO:0000313" key="3">
    <source>
        <dbReference type="EMBL" id="ORY83295.1"/>
    </source>
</evidence>
<dbReference type="OMA" id="RVIGQCH"/>
<accession>A0A1Y2FKH8</accession>
<proteinExistence type="inferred from homology"/>
<dbReference type="SUPFAM" id="SSF89957">
    <property type="entry name" value="MTH1187/YkoF-like"/>
    <property type="match status" value="1"/>
</dbReference>
<dbReference type="AlphaFoldDB" id="A0A1Y2FKH8"/>
<dbReference type="OrthoDB" id="5587367at2759"/>
<dbReference type="InterPro" id="IPR029756">
    <property type="entry name" value="MTH1187/YkoF-like"/>
</dbReference>
<comment type="similarity">
    <text evidence="1">Belongs to the UPF0045 family.</text>
</comment>
<feature type="domain" description="Thiamine-binding protein" evidence="2">
    <location>
        <begin position="5"/>
        <end position="96"/>
    </location>
</feature>
<protein>
    <submittedName>
        <fullName evidence="3">YkoF-like protein</fullName>
    </submittedName>
</protein>
<dbReference type="PANTHER" id="PTHR33777:SF1">
    <property type="entry name" value="UPF0045 PROTEIN ECM15"/>
    <property type="match status" value="1"/>
</dbReference>
<dbReference type="Proteomes" id="UP000193685">
    <property type="component" value="Unassembled WGS sequence"/>
</dbReference>
<name>A0A1Y2FKH8_PROLT</name>
<dbReference type="NCBIfam" id="TIGR00106">
    <property type="entry name" value="MTH1187 family thiamine-binding protein"/>
    <property type="match status" value="1"/>
</dbReference>
<organism evidence="3 4">
    <name type="scientific">Protomyces lactucae-debilis</name>
    <dbReference type="NCBI Taxonomy" id="2754530"/>
    <lineage>
        <taxon>Eukaryota</taxon>
        <taxon>Fungi</taxon>
        <taxon>Dikarya</taxon>
        <taxon>Ascomycota</taxon>
        <taxon>Taphrinomycotina</taxon>
        <taxon>Taphrinomycetes</taxon>
        <taxon>Taphrinales</taxon>
        <taxon>Protomycetaceae</taxon>
        <taxon>Protomyces</taxon>
    </lineage>
</organism>
<dbReference type="PANTHER" id="PTHR33777">
    <property type="entry name" value="UPF0045 PROTEIN ECM15"/>
    <property type="match status" value="1"/>
</dbReference>
<gene>
    <name evidence="3" type="ORF">BCR37DRAFT_302367</name>
</gene>
<dbReference type="EMBL" id="MCFI01000008">
    <property type="protein sequence ID" value="ORY83295.1"/>
    <property type="molecule type" value="Genomic_DNA"/>
</dbReference>
<dbReference type="GeneID" id="63783517"/>
<dbReference type="InterPro" id="IPR002767">
    <property type="entry name" value="Thiamine_BP"/>
</dbReference>
<dbReference type="GO" id="GO:0005829">
    <property type="term" value="C:cytosol"/>
    <property type="evidence" value="ECO:0007669"/>
    <property type="project" value="TreeGrafter"/>
</dbReference>